<comment type="caution">
    <text evidence="3">The sequence shown here is derived from an EMBL/GenBank/DDBJ whole genome shotgun (WGS) entry which is preliminary data.</text>
</comment>
<evidence type="ECO:0000313" key="4">
    <source>
        <dbReference type="Proteomes" id="UP000198462"/>
    </source>
</evidence>
<keyword evidence="4" id="KW-1185">Reference proteome</keyword>
<feature type="coiled-coil region" evidence="1">
    <location>
        <begin position="81"/>
        <end position="108"/>
    </location>
</feature>
<name>A0A219B6H5_9SPHN</name>
<dbReference type="AlphaFoldDB" id="A0A219B6H5"/>
<evidence type="ECO:0000313" key="3">
    <source>
        <dbReference type="EMBL" id="OWV33399.1"/>
    </source>
</evidence>
<dbReference type="Proteomes" id="UP000198462">
    <property type="component" value="Unassembled WGS sequence"/>
</dbReference>
<evidence type="ECO:0000259" key="2">
    <source>
        <dbReference type="Pfam" id="PF10686"/>
    </source>
</evidence>
<protein>
    <recommendedName>
        <fullName evidence="2">YspA cpYpsA-related SLOG domain-containing protein</fullName>
    </recommendedName>
</protein>
<accession>A0A219B6H5</accession>
<dbReference type="OrthoDB" id="9806973at2"/>
<evidence type="ECO:0000256" key="1">
    <source>
        <dbReference type="SAM" id="Coils"/>
    </source>
</evidence>
<keyword evidence="1" id="KW-0175">Coiled coil</keyword>
<dbReference type="InterPro" id="IPR019627">
    <property type="entry name" value="YAcAr"/>
</dbReference>
<reference evidence="4" key="1">
    <citation type="submission" date="2017-05" db="EMBL/GenBank/DDBJ databases">
        <authorList>
            <person name="Lin X."/>
        </authorList>
    </citation>
    <scope>NUCLEOTIDE SEQUENCE [LARGE SCALE GENOMIC DNA]</scope>
    <source>
        <strain evidence="4">JLT2012</strain>
    </source>
</reference>
<dbReference type="EMBL" id="NFZT01000001">
    <property type="protein sequence ID" value="OWV33399.1"/>
    <property type="molecule type" value="Genomic_DNA"/>
</dbReference>
<dbReference type="RefSeq" id="WP_088712180.1">
    <property type="nucleotide sequence ID" value="NZ_NFZT01000001.1"/>
</dbReference>
<organism evidence="3 4">
    <name type="scientific">Pacificimonas flava</name>
    <dbReference type="NCBI Taxonomy" id="1234595"/>
    <lineage>
        <taxon>Bacteria</taxon>
        <taxon>Pseudomonadati</taxon>
        <taxon>Pseudomonadota</taxon>
        <taxon>Alphaproteobacteria</taxon>
        <taxon>Sphingomonadales</taxon>
        <taxon>Sphingosinicellaceae</taxon>
        <taxon>Pacificimonas</taxon>
    </lineage>
</organism>
<sequence length="308" mass="34434">MHTHDEREPHHATSATGHVIEELELYGYRPSEDEPDLRITPEDHIIQSAVADIFDALISTMADTSLDFDLAEILWSSVNTFHRAVERIEKKLDDNEQAQKRLQREQDGSEVKSVQLETLIGVGQSLIERRDSLELFRETAADIYLRTLGMPWSPRSGSRVNHRQMTAAMIDSRDFIAAKRRADNDVLLPAGTKIAFSGGETTDHRLIWDKLDQVHAKHPDMVLLHGGSPKGAERIAATWAHNRKVPQVAFKPDWAKHAKAAPFKRNDQMLGTMPIGVIVFPGTGIQDNLADKARKLGIPVYRFGTGGA</sequence>
<proteinExistence type="predicted"/>
<gene>
    <name evidence="3" type="ORF">B5C34_07955</name>
</gene>
<feature type="domain" description="YspA cpYpsA-related SLOG" evidence="2">
    <location>
        <begin position="192"/>
        <end position="257"/>
    </location>
</feature>
<dbReference type="Pfam" id="PF10686">
    <property type="entry name" value="YAcAr"/>
    <property type="match status" value="1"/>
</dbReference>